<dbReference type="InterPro" id="IPR004808">
    <property type="entry name" value="AP_endonuc_1"/>
</dbReference>
<dbReference type="Proteomes" id="UP000593571">
    <property type="component" value="Unassembled WGS sequence"/>
</dbReference>
<dbReference type="GO" id="GO:0008081">
    <property type="term" value="F:phosphoric diester hydrolase activity"/>
    <property type="evidence" value="ECO:0007669"/>
    <property type="project" value="TreeGrafter"/>
</dbReference>
<evidence type="ECO:0000313" key="6">
    <source>
        <dbReference type="Proteomes" id="UP000593571"/>
    </source>
</evidence>
<keyword evidence="2" id="KW-0479">Metal-binding</keyword>
<keyword evidence="6" id="KW-1185">Reference proteome</keyword>
<dbReference type="GO" id="GO:0008311">
    <property type="term" value="F:double-stranded DNA 3'-5' DNA exonuclease activity"/>
    <property type="evidence" value="ECO:0007669"/>
    <property type="project" value="TreeGrafter"/>
</dbReference>
<comment type="caution">
    <text evidence="5">The sequence shown here is derived from an EMBL/GenBank/DDBJ whole genome shotgun (WGS) entry which is preliminary data.</text>
</comment>
<dbReference type="SUPFAM" id="SSF56219">
    <property type="entry name" value="DNase I-like"/>
    <property type="match status" value="1"/>
</dbReference>
<evidence type="ECO:0000256" key="3">
    <source>
        <dbReference type="ARBA" id="ARBA00022801"/>
    </source>
</evidence>
<sequence length="207" mass="24170">METPSYQKAKDKMAIRRPHISIITLNVKWTELTNKKAQNCRMDQKTKHNQCCLRETLLNSKDIYRFKVKGWKMIFQANGIQRKSRVAILISDKVDFKIKKVKKDTESYFIMKKGIMHQEDITFINIYAPNQGPLKYVKQLLIELKGETDENINIVGGLNTPLSDIDRSPKQKINKEITSLNDTLDQLDIIYIYRAFPPPNSCLYIFL</sequence>
<reference evidence="5 6" key="1">
    <citation type="journal article" date="2020" name="Nature">
        <title>Six reference-quality genomes reveal evolution of bat adaptations.</title>
        <authorList>
            <person name="Jebb D."/>
            <person name="Huang Z."/>
            <person name="Pippel M."/>
            <person name="Hughes G.M."/>
            <person name="Lavrichenko K."/>
            <person name="Devanna P."/>
            <person name="Winkler S."/>
            <person name="Jermiin L.S."/>
            <person name="Skirmuntt E.C."/>
            <person name="Katzourakis A."/>
            <person name="Burkitt-Gray L."/>
            <person name="Ray D.A."/>
            <person name="Sullivan K.A.M."/>
            <person name="Roscito J.G."/>
            <person name="Kirilenko B.M."/>
            <person name="Davalos L.M."/>
            <person name="Corthals A.P."/>
            <person name="Power M.L."/>
            <person name="Jones G."/>
            <person name="Ransome R.D."/>
            <person name="Dechmann D.K.N."/>
            <person name="Locatelli A.G."/>
            <person name="Puechmaille S.J."/>
            <person name="Fedrigo O."/>
            <person name="Jarvis E.D."/>
            <person name="Hiller M."/>
            <person name="Vernes S.C."/>
            <person name="Myers E.W."/>
            <person name="Teeling E.C."/>
        </authorList>
    </citation>
    <scope>NUCLEOTIDE SEQUENCE [LARGE SCALE GENOMIC DNA]</scope>
    <source>
        <strain evidence="5">MRouAeg1</strain>
        <tissue evidence="5">Muscle</tissue>
    </source>
</reference>
<gene>
    <name evidence="5" type="ORF">HJG63_009360</name>
</gene>
<dbReference type="InterPro" id="IPR036691">
    <property type="entry name" value="Endo/exonu/phosph_ase_sf"/>
</dbReference>
<accession>A0A7J8C2I9</accession>
<comment type="cofactor">
    <cofactor evidence="1">
        <name>Mg(2+)</name>
        <dbReference type="ChEBI" id="CHEBI:18420"/>
    </cofactor>
</comment>
<dbReference type="EMBL" id="JACASE010000015">
    <property type="protein sequence ID" value="KAF6405040.1"/>
    <property type="molecule type" value="Genomic_DNA"/>
</dbReference>
<organism evidence="5 6">
    <name type="scientific">Rousettus aegyptiacus</name>
    <name type="common">Egyptian fruit bat</name>
    <name type="synonym">Pteropus aegyptiacus</name>
    <dbReference type="NCBI Taxonomy" id="9407"/>
    <lineage>
        <taxon>Eukaryota</taxon>
        <taxon>Metazoa</taxon>
        <taxon>Chordata</taxon>
        <taxon>Craniata</taxon>
        <taxon>Vertebrata</taxon>
        <taxon>Euteleostomi</taxon>
        <taxon>Mammalia</taxon>
        <taxon>Eutheria</taxon>
        <taxon>Laurasiatheria</taxon>
        <taxon>Chiroptera</taxon>
        <taxon>Yinpterochiroptera</taxon>
        <taxon>Pteropodoidea</taxon>
        <taxon>Pteropodidae</taxon>
        <taxon>Rousettinae</taxon>
        <taxon>Rousettus</taxon>
    </lineage>
</organism>
<dbReference type="GO" id="GO:0003906">
    <property type="term" value="F:DNA-(apurinic or apyrimidinic site) endonuclease activity"/>
    <property type="evidence" value="ECO:0007669"/>
    <property type="project" value="TreeGrafter"/>
</dbReference>
<dbReference type="GO" id="GO:0046872">
    <property type="term" value="F:metal ion binding"/>
    <property type="evidence" value="ECO:0007669"/>
    <property type="project" value="UniProtKB-KW"/>
</dbReference>
<keyword evidence="4" id="KW-0460">Magnesium</keyword>
<evidence type="ECO:0000256" key="2">
    <source>
        <dbReference type="ARBA" id="ARBA00022723"/>
    </source>
</evidence>
<proteinExistence type="predicted"/>
<dbReference type="GO" id="GO:0006284">
    <property type="term" value="P:base-excision repair"/>
    <property type="evidence" value="ECO:0007669"/>
    <property type="project" value="TreeGrafter"/>
</dbReference>
<evidence type="ECO:0000256" key="1">
    <source>
        <dbReference type="ARBA" id="ARBA00001946"/>
    </source>
</evidence>
<dbReference type="PANTHER" id="PTHR22748:SF23">
    <property type="entry name" value="EXODEOXYRIBONUCLEASE III"/>
    <property type="match status" value="1"/>
</dbReference>
<dbReference type="AlphaFoldDB" id="A0A7J8C2I9"/>
<evidence type="ECO:0000313" key="5">
    <source>
        <dbReference type="EMBL" id="KAF6405040.1"/>
    </source>
</evidence>
<protein>
    <submittedName>
        <fullName evidence="5">Uncharacterized protein</fullName>
    </submittedName>
</protein>
<dbReference type="Gene3D" id="3.60.10.10">
    <property type="entry name" value="Endonuclease/exonuclease/phosphatase"/>
    <property type="match status" value="1"/>
</dbReference>
<name>A0A7J8C2I9_ROUAE</name>
<keyword evidence="3" id="KW-0378">Hydrolase</keyword>
<dbReference type="PANTHER" id="PTHR22748">
    <property type="entry name" value="AP ENDONUCLEASE"/>
    <property type="match status" value="1"/>
</dbReference>
<evidence type="ECO:0000256" key="4">
    <source>
        <dbReference type="ARBA" id="ARBA00022842"/>
    </source>
</evidence>
<dbReference type="GO" id="GO:0005634">
    <property type="term" value="C:nucleus"/>
    <property type="evidence" value="ECO:0007669"/>
    <property type="project" value="TreeGrafter"/>
</dbReference>